<reference evidence="2 3" key="1">
    <citation type="journal article" date="2023" name="bioRxiv">
        <title>Conserved and derived expression patterns and positive selection on dental genes reveal complex evolutionary context of ever-growing rodent molars.</title>
        <authorList>
            <person name="Calamari Z.T."/>
            <person name="Song A."/>
            <person name="Cohen E."/>
            <person name="Akter M."/>
            <person name="Roy R.D."/>
            <person name="Hallikas O."/>
            <person name="Christensen M.M."/>
            <person name="Li P."/>
            <person name="Marangoni P."/>
            <person name="Jernvall J."/>
            <person name="Klein O.D."/>
        </authorList>
    </citation>
    <scope>NUCLEOTIDE SEQUENCE [LARGE SCALE GENOMIC DNA]</scope>
    <source>
        <strain evidence="2">V071</strain>
    </source>
</reference>
<protein>
    <recommendedName>
        <fullName evidence="1">C-type lectin domain-containing protein</fullName>
    </recommendedName>
</protein>
<dbReference type="GO" id="GO:0009986">
    <property type="term" value="C:cell surface"/>
    <property type="evidence" value="ECO:0007669"/>
    <property type="project" value="TreeGrafter"/>
</dbReference>
<sequence>MHEEEIYSSLQWESSPSEASQKCLSPSKCSGNKFKMCNRKLEVFLCVFCDEPKDFIVCSLWKLRRGVEYWVGVYQEGLSRSWFWQDGSSPPSDWLPTENQSSVSQTCGYLKDRFLFLANCSSRRHFICEKNVFRSCI</sequence>
<dbReference type="InterPro" id="IPR016187">
    <property type="entry name" value="CTDL_fold"/>
</dbReference>
<dbReference type="AlphaFoldDB" id="A0AAW0HBS2"/>
<dbReference type="Pfam" id="PF00059">
    <property type="entry name" value="Lectin_C"/>
    <property type="match status" value="1"/>
</dbReference>
<dbReference type="PROSITE" id="PS50041">
    <property type="entry name" value="C_TYPE_LECTIN_2"/>
    <property type="match status" value="1"/>
</dbReference>
<name>A0AAW0HBS2_MYOGA</name>
<proteinExistence type="predicted"/>
<organism evidence="2 3">
    <name type="scientific">Myodes glareolus</name>
    <name type="common">Bank vole</name>
    <name type="synonym">Clethrionomys glareolus</name>
    <dbReference type="NCBI Taxonomy" id="447135"/>
    <lineage>
        <taxon>Eukaryota</taxon>
        <taxon>Metazoa</taxon>
        <taxon>Chordata</taxon>
        <taxon>Craniata</taxon>
        <taxon>Vertebrata</taxon>
        <taxon>Euteleostomi</taxon>
        <taxon>Mammalia</taxon>
        <taxon>Eutheria</taxon>
        <taxon>Euarchontoglires</taxon>
        <taxon>Glires</taxon>
        <taxon>Rodentia</taxon>
        <taxon>Myomorpha</taxon>
        <taxon>Muroidea</taxon>
        <taxon>Cricetidae</taxon>
        <taxon>Arvicolinae</taxon>
        <taxon>Myodes</taxon>
    </lineage>
</organism>
<dbReference type="PANTHER" id="PTHR47727:SF1">
    <property type="entry name" value="C-TYPE LECTIN DOMAIN FAMILY 9 MEMBER A"/>
    <property type="match status" value="1"/>
</dbReference>
<evidence type="ECO:0000313" key="3">
    <source>
        <dbReference type="Proteomes" id="UP001488838"/>
    </source>
</evidence>
<dbReference type="GO" id="GO:0016020">
    <property type="term" value="C:membrane"/>
    <property type="evidence" value="ECO:0007669"/>
    <property type="project" value="InterPro"/>
</dbReference>
<dbReference type="InterPro" id="IPR001304">
    <property type="entry name" value="C-type_lectin-like"/>
</dbReference>
<gene>
    <name evidence="2" type="ORF">U0070_027094</name>
</gene>
<feature type="domain" description="C-type lectin" evidence="1">
    <location>
        <begin position="37"/>
        <end position="129"/>
    </location>
</feature>
<accession>A0AAW0HBS2</accession>
<dbReference type="InterPro" id="IPR016186">
    <property type="entry name" value="C-type_lectin-like/link_sf"/>
</dbReference>
<dbReference type="Gene3D" id="3.10.100.10">
    <property type="entry name" value="Mannose-Binding Protein A, subunit A"/>
    <property type="match status" value="1"/>
</dbReference>
<dbReference type="InterPro" id="IPR043315">
    <property type="entry name" value="CLEC9A"/>
</dbReference>
<keyword evidence="3" id="KW-1185">Reference proteome</keyword>
<comment type="caution">
    <text evidence="2">The sequence shown here is derived from an EMBL/GenBank/DDBJ whole genome shotgun (WGS) entry which is preliminary data.</text>
</comment>
<evidence type="ECO:0000259" key="1">
    <source>
        <dbReference type="PROSITE" id="PS50041"/>
    </source>
</evidence>
<evidence type="ECO:0000313" key="2">
    <source>
        <dbReference type="EMBL" id="KAK7799065.1"/>
    </source>
</evidence>
<dbReference type="Proteomes" id="UP001488838">
    <property type="component" value="Unassembled WGS sequence"/>
</dbReference>
<dbReference type="PANTHER" id="PTHR47727">
    <property type="entry name" value="C-TYPE LECTIN DOMAIN FAMILY 9 MEMBER A"/>
    <property type="match status" value="1"/>
</dbReference>
<dbReference type="EMBL" id="JBBHLL010000640">
    <property type="protein sequence ID" value="KAK7799065.1"/>
    <property type="molecule type" value="Genomic_DNA"/>
</dbReference>
<dbReference type="SUPFAM" id="SSF56436">
    <property type="entry name" value="C-type lectin-like"/>
    <property type="match status" value="1"/>
</dbReference>
<dbReference type="GO" id="GO:0006898">
    <property type="term" value="P:receptor-mediated endocytosis"/>
    <property type="evidence" value="ECO:0007669"/>
    <property type="project" value="InterPro"/>
</dbReference>